<gene>
    <name evidence="2" type="ORF">ENV54_08640</name>
</gene>
<dbReference type="SUPFAM" id="SSF56024">
    <property type="entry name" value="Phospholipase D/nuclease"/>
    <property type="match status" value="1"/>
</dbReference>
<evidence type="ECO:0000313" key="2">
    <source>
        <dbReference type="EMBL" id="HGH61350.1"/>
    </source>
</evidence>
<protein>
    <submittedName>
        <fullName evidence="2">Phospholipase</fullName>
    </submittedName>
</protein>
<reference evidence="2" key="1">
    <citation type="journal article" date="2020" name="mSystems">
        <title>Genome- and Community-Level Interaction Insights into Carbon Utilization and Element Cycling Functions of Hydrothermarchaeota in Hydrothermal Sediment.</title>
        <authorList>
            <person name="Zhou Z."/>
            <person name="Liu Y."/>
            <person name="Xu W."/>
            <person name="Pan J."/>
            <person name="Luo Z.H."/>
            <person name="Li M."/>
        </authorList>
    </citation>
    <scope>NUCLEOTIDE SEQUENCE [LARGE SCALE GENOMIC DNA]</scope>
    <source>
        <strain evidence="2">SpSt-769</strain>
    </source>
</reference>
<accession>A0A7C4EUB6</accession>
<evidence type="ECO:0000259" key="1">
    <source>
        <dbReference type="PROSITE" id="PS50035"/>
    </source>
</evidence>
<dbReference type="InterPro" id="IPR025202">
    <property type="entry name" value="PLD-like_dom"/>
</dbReference>
<feature type="domain" description="PLD phosphodiesterase" evidence="1">
    <location>
        <begin position="93"/>
        <end position="120"/>
    </location>
</feature>
<name>A0A7C4EUB6_9BACT</name>
<proteinExistence type="predicted"/>
<dbReference type="PROSITE" id="PS50035">
    <property type="entry name" value="PLD"/>
    <property type="match status" value="1"/>
</dbReference>
<dbReference type="Gene3D" id="3.30.870.10">
    <property type="entry name" value="Endonuclease Chain A"/>
    <property type="match status" value="1"/>
</dbReference>
<dbReference type="CDD" id="cd00138">
    <property type="entry name" value="PLDc_SF"/>
    <property type="match status" value="1"/>
</dbReference>
<organism evidence="2">
    <name type="scientific">Desulfomonile tiedjei</name>
    <dbReference type="NCBI Taxonomy" id="2358"/>
    <lineage>
        <taxon>Bacteria</taxon>
        <taxon>Pseudomonadati</taxon>
        <taxon>Thermodesulfobacteriota</taxon>
        <taxon>Desulfomonilia</taxon>
        <taxon>Desulfomonilales</taxon>
        <taxon>Desulfomonilaceae</taxon>
        <taxon>Desulfomonile</taxon>
    </lineage>
</organism>
<dbReference type="Pfam" id="PF13091">
    <property type="entry name" value="PLDc_2"/>
    <property type="match status" value="1"/>
</dbReference>
<sequence length="173" mass="19416">MKTLLDRGIYEGFTRTHLTRARHFIWIATANIKATRLLFGNTFMSFPDFMAAMVHRGVTFRIIHSELPSGPFRERYEQLDKGGMLSAGVEFLFCERNHAKIFVVDGRTALVGSANLTGAGIGAKSADKRNFELGFLFEGEQETRPFVEYFDEIWMGARCPTCGIRPNCPAPAS</sequence>
<dbReference type="SMART" id="SM00155">
    <property type="entry name" value="PLDc"/>
    <property type="match status" value="1"/>
</dbReference>
<comment type="caution">
    <text evidence="2">The sequence shown here is derived from an EMBL/GenBank/DDBJ whole genome shotgun (WGS) entry which is preliminary data.</text>
</comment>
<dbReference type="GO" id="GO:0006793">
    <property type="term" value="P:phosphorus metabolic process"/>
    <property type="evidence" value="ECO:0007669"/>
    <property type="project" value="UniProtKB-ARBA"/>
</dbReference>
<dbReference type="InterPro" id="IPR001736">
    <property type="entry name" value="PLipase_D/transphosphatidylase"/>
</dbReference>
<dbReference type="GO" id="GO:0003824">
    <property type="term" value="F:catalytic activity"/>
    <property type="evidence" value="ECO:0007669"/>
    <property type="project" value="InterPro"/>
</dbReference>
<dbReference type="EMBL" id="DTGT01000269">
    <property type="protein sequence ID" value="HGH61350.1"/>
    <property type="molecule type" value="Genomic_DNA"/>
</dbReference>
<dbReference type="AlphaFoldDB" id="A0A7C4EUB6"/>